<name>A0AA88JH69_FICCA</name>
<evidence type="ECO:0000313" key="2">
    <source>
        <dbReference type="EMBL" id="GMN74539.1"/>
    </source>
</evidence>
<proteinExistence type="predicted"/>
<sequence>MYAERLVELAVALGFDGWLLNMEVSLDVGEIPNLIEFISHLTKRMHSSVPGSLVI</sequence>
<evidence type="ECO:0000259" key="1">
    <source>
        <dbReference type="Pfam" id="PF03644"/>
    </source>
</evidence>
<dbReference type="GO" id="GO:0033925">
    <property type="term" value="F:mannosyl-glycoprotein endo-beta-N-acetylglucosaminidase activity"/>
    <property type="evidence" value="ECO:0007669"/>
    <property type="project" value="UniProtKB-EC"/>
</dbReference>
<dbReference type="InterPro" id="IPR032979">
    <property type="entry name" value="ENGase"/>
</dbReference>
<dbReference type="AlphaFoldDB" id="A0AA88JH69"/>
<gene>
    <name evidence="2" type="ORF">TIFTF001_055015</name>
</gene>
<protein>
    <recommendedName>
        <fullName evidence="1">Cytosolic endo-beta-N-acetylglucosaminidase TIM barrel domain-containing protein</fullName>
    </recommendedName>
</protein>
<reference evidence="2" key="1">
    <citation type="submission" date="2023-07" db="EMBL/GenBank/DDBJ databases">
        <title>draft genome sequence of fig (Ficus carica).</title>
        <authorList>
            <person name="Takahashi T."/>
            <person name="Nishimura K."/>
        </authorList>
    </citation>
    <scope>NUCLEOTIDE SEQUENCE</scope>
</reference>
<comment type="caution">
    <text evidence="2">The sequence shown here is derived from an EMBL/GenBank/DDBJ whole genome shotgun (WGS) entry which is preliminary data.</text>
</comment>
<dbReference type="Proteomes" id="UP001187192">
    <property type="component" value="Unassembled WGS sequence"/>
</dbReference>
<dbReference type="PANTHER" id="PTHR13246:SF1">
    <property type="entry name" value="CYTOSOLIC ENDO-BETA-N-ACETYLGLUCOSAMINIDASE"/>
    <property type="match status" value="1"/>
</dbReference>
<dbReference type="PANTHER" id="PTHR13246">
    <property type="entry name" value="ENDO BETA N-ACETYLGLUCOSAMINIDASE"/>
    <property type="match status" value="1"/>
</dbReference>
<accession>A0AA88JH69</accession>
<dbReference type="Gene3D" id="3.20.20.80">
    <property type="entry name" value="Glycosidases"/>
    <property type="match status" value="1"/>
</dbReference>
<dbReference type="EMBL" id="BTGU01016150">
    <property type="protein sequence ID" value="GMN74539.1"/>
    <property type="molecule type" value="Genomic_DNA"/>
</dbReference>
<organism evidence="2 3">
    <name type="scientific">Ficus carica</name>
    <name type="common">Common fig</name>
    <dbReference type="NCBI Taxonomy" id="3494"/>
    <lineage>
        <taxon>Eukaryota</taxon>
        <taxon>Viridiplantae</taxon>
        <taxon>Streptophyta</taxon>
        <taxon>Embryophyta</taxon>
        <taxon>Tracheophyta</taxon>
        <taxon>Spermatophyta</taxon>
        <taxon>Magnoliopsida</taxon>
        <taxon>eudicotyledons</taxon>
        <taxon>Gunneridae</taxon>
        <taxon>Pentapetalae</taxon>
        <taxon>rosids</taxon>
        <taxon>fabids</taxon>
        <taxon>Rosales</taxon>
        <taxon>Moraceae</taxon>
        <taxon>Ficeae</taxon>
        <taxon>Ficus</taxon>
    </lineage>
</organism>
<dbReference type="Pfam" id="PF03644">
    <property type="entry name" value="Glyco_hydro_85"/>
    <property type="match status" value="1"/>
</dbReference>
<dbReference type="InterPro" id="IPR005201">
    <property type="entry name" value="TIM_ENGase"/>
</dbReference>
<dbReference type="GO" id="GO:0005829">
    <property type="term" value="C:cytosol"/>
    <property type="evidence" value="ECO:0007669"/>
    <property type="project" value="UniProtKB-SubCell"/>
</dbReference>
<keyword evidence="3" id="KW-1185">Reference proteome</keyword>
<evidence type="ECO:0000313" key="3">
    <source>
        <dbReference type="Proteomes" id="UP001187192"/>
    </source>
</evidence>
<feature type="domain" description="Cytosolic endo-beta-N-acetylglucosaminidase TIM barrel" evidence="1">
    <location>
        <begin position="1"/>
        <end position="55"/>
    </location>
</feature>